<dbReference type="eggNOG" id="COG5495">
    <property type="taxonomic scope" value="Bacteria"/>
</dbReference>
<evidence type="ECO:0008006" key="5">
    <source>
        <dbReference type="Google" id="ProtNLM"/>
    </source>
</evidence>
<dbReference type="STRING" id="742726.HMPREF9448_01894"/>
<protein>
    <recommendedName>
        <fullName evidence="5">DUF2520 domain-containing protein</fullName>
    </recommendedName>
</protein>
<dbReference type="EMBL" id="ADLE01000014">
    <property type="protein sequence ID" value="EJZ63246.1"/>
    <property type="molecule type" value="Genomic_DNA"/>
</dbReference>
<dbReference type="AlphaFoldDB" id="K0WYA0"/>
<reference evidence="3 4" key="1">
    <citation type="submission" date="2012-08" db="EMBL/GenBank/DDBJ databases">
        <title>The Genome Sequence of Barnesiella intestinihominis YIT 11860.</title>
        <authorList>
            <consortium name="The Broad Institute Genome Sequencing Platform"/>
            <person name="Earl A."/>
            <person name="Ward D."/>
            <person name="Feldgarden M."/>
            <person name="Gevers D."/>
            <person name="Morotomi M."/>
            <person name="Walker B."/>
            <person name="Young S.K."/>
            <person name="Zeng Q."/>
            <person name="Gargeya S."/>
            <person name="Fitzgerald M."/>
            <person name="Haas B."/>
            <person name="Abouelleil A."/>
            <person name="Alvarado L."/>
            <person name="Arachchi H.M."/>
            <person name="Berlin A.M."/>
            <person name="Chapman S.B."/>
            <person name="Goldberg J."/>
            <person name="Griggs A."/>
            <person name="Gujja S."/>
            <person name="Hansen M."/>
            <person name="Howarth C."/>
            <person name="Imamovic A."/>
            <person name="Larimer J."/>
            <person name="McCowen C."/>
            <person name="Montmayeur A."/>
            <person name="Murphy C."/>
            <person name="Neiman D."/>
            <person name="Pearson M."/>
            <person name="Priest M."/>
            <person name="Roberts A."/>
            <person name="Saif S."/>
            <person name="Shea T."/>
            <person name="Sisk P."/>
            <person name="Sykes S."/>
            <person name="Wortman J."/>
            <person name="Nusbaum C."/>
            <person name="Birren B."/>
        </authorList>
    </citation>
    <scope>NUCLEOTIDE SEQUENCE [LARGE SCALE GENOMIC DNA]</scope>
    <source>
        <strain evidence="3 4">YIT 11860</strain>
    </source>
</reference>
<dbReference type="Gene3D" id="3.40.50.720">
    <property type="entry name" value="NAD(P)-binding Rossmann-like Domain"/>
    <property type="match status" value="1"/>
</dbReference>
<feature type="domain" description="DUF2520" evidence="2">
    <location>
        <begin position="132"/>
        <end position="256"/>
    </location>
</feature>
<name>K0WYA0_9BACT</name>
<dbReference type="InterPro" id="IPR008927">
    <property type="entry name" value="6-PGluconate_DH-like_C_sf"/>
</dbReference>
<dbReference type="Pfam" id="PF10728">
    <property type="entry name" value="DUF2520"/>
    <property type="match status" value="1"/>
</dbReference>
<dbReference type="SUPFAM" id="SSF51735">
    <property type="entry name" value="NAD(P)-binding Rossmann-fold domains"/>
    <property type="match status" value="1"/>
</dbReference>
<keyword evidence="4" id="KW-1185">Reference proteome</keyword>
<evidence type="ECO:0000259" key="2">
    <source>
        <dbReference type="Pfam" id="PF10728"/>
    </source>
</evidence>
<dbReference type="PANTHER" id="PTHR40459">
    <property type="entry name" value="CONSERVED HYPOTHETICAL ALANINE AND LEUCINE RICH PROTEIN"/>
    <property type="match status" value="1"/>
</dbReference>
<dbReference type="HOGENOM" id="CLU_055635_1_1_10"/>
<dbReference type="InterPro" id="IPR036291">
    <property type="entry name" value="NAD(P)-bd_dom_sf"/>
</dbReference>
<organism evidence="3 4">
    <name type="scientific">Barnesiella intestinihominis YIT 11860</name>
    <dbReference type="NCBI Taxonomy" id="742726"/>
    <lineage>
        <taxon>Bacteria</taxon>
        <taxon>Pseudomonadati</taxon>
        <taxon>Bacteroidota</taxon>
        <taxon>Bacteroidia</taxon>
        <taxon>Bacteroidales</taxon>
        <taxon>Barnesiellaceae</taxon>
        <taxon>Barnesiella</taxon>
    </lineage>
</organism>
<evidence type="ECO:0000313" key="4">
    <source>
        <dbReference type="Proteomes" id="UP000006044"/>
    </source>
</evidence>
<feature type="domain" description="Putative oxidoreductase/dehydrogenase Rossmann-like" evidence="1">
    <location>
        <begin position="8"/>
        <end position="111"/>
    </location>
</feature>
<dbReference type="PATRIC" id="fig|742726.3.peg.1987"/>
<dbReference type="Pfam" id="PF10727">
    <property type="entry name" value="Rossmann-like"/>
    <property type="match status" value="1"/>
</dbReference>
<dbReference type="SUPFAM" id="SSF48179">
    <property type="entry name" value="6-phosphogluconate dehydrogenase C-terminal domain-like"/>
    <property type="match status" value="1"/>
</dbReference>
<dbReference type="Gene3D" id="1.10.1040.20">
    <property type="entry name" value="ProC-like, C-terminal domain"/>
    <property type="match status" value="1"/>
</dbReference>
<evidence type="ECO:0000259" key="1">
    <source>
        <dbReference type="Pfam" id="PF10727"/>
    </source>
</evidence>
<gene>
    <name evidence="3" type="ORF">HMPREF9448_01894</name>
</gene>
<dbReference type="Proteomes" id="UP000006044">
    <property type="component" value="Unassembled WGS sequence"/>
</dbReference>
<accession>K0WYA0</accession>
<comment type="caution">
    <text evidence="3">The sequence shown here is derived from an EMBL/GenBank/DDBJ whole genome shotgun (WGS) entry which is preliminary data.</text>
</comment>
<proteinExistence type="predicted"/>
<dbReference type="InterPro" id="IPR037108">
    <property type="entry name" value="TM1727-like_C_sf"/>
</dbReference>
<dbReference type="InterPro" id="IPR018931">
    <property type="entry name" value="DUF2520"/>
</dbReference>
<sequence length="262" mass="29635">MVIPCIDMKIILIGAGNLATQLAVALQKKGMTPAYIYSRTRESAEQLSERLRDVPYSTDISQVPTDGDLYIFAVKDSALLDLVSRMPSNRGLWVHTAGSMDMEVFAPYTARYGVFYPMQTFSKERETDFDDIPIFVETNHTDDTERLQKLAGRLSTKVYEATSEQRKYLHLAAVFACNFSNHLYALCDRILSEHGLPFETMLPLIRETAAKVADMPPAQAQTGPAIRYDKNVIDKQMALLSDPTMRQIYDLMSRSIHETNKH</sequence>
<dbReference type="InterPro" id="IPR019665">
    <property type="entry name" value="OxRdtase/DH_put_Rossmann_dom"/>
</dbReference>
<dbReference type="PANTHER" id="PTHR40459:SF1">
    <property type="entry name" value="CONSERVED HYPOTHETICAL ALANINE AND LEUCINE RICH PROTEIN"/>
    <property type="match status" value="1"/>
</dbReference>
<evidence type="ECO:0000313" key="3">
    <source>
        <dbReference type="EMBL" id="EJZ63246.1"/>
    </source>
</evidence>